<sequence length="409" mass="44676">MRVNAHRNNPDSWLGPNCTTQYFRDRWVYCWTTTFLEWPMANDLHEHLIELAYEAAVVPELWPNVLHQVGEIAKARGIVLLTAAPHDVRWVASPDMHDDTVAYVEGGWHERNGRLPRLLAANHAGFLRDIDVFATPEEVQQDYQIREFFRPRGLGWGAGTAIPVPSGDVLIYSVEREYQHGPIEREAIEQLDALRPHLARAALLSARLGLERAKAATESLAMLGLPAAVLRRGGRLMAANTLFDRLVPDVMQDRAERLALTTPSADALFAQAVAALEQGLISTEVRSVPIAAQDDRPPLIVHLIPIHGTARDLFDRASAIVIVTPVVPAEVPTAEVLQGLFDLTPAEARVARGIGEGRTVEAIAVAFGISRETVRNQLKAVLAKTGLGRQVELAGLLAGAKVPPGSSAD</sequence>
<dbReference type="PROSITE" id="PS00622">
    <property type="entry name" value="HTH_LUXR_1"/>
    <property type="match status" value="1"/>
</dbReference>
<dbReference type="EMBL" id="VKHP01000342">
    <property type="protein sequence ID" value="NEV02350.1"/>
    <property type="molecule type" value="Genomic_DNA"/>
</dbReference>
<evidence type="ECO:0000313" key="2">
    <source>
        <dbReference type="EMBL" id="NEV02350.1"/>
    </source>
</evidence>
<dbReference type="Proteomes" id="UP000468531">
    <property type="component" value="Unassembled WGS sequence"/>
</dbReference>
<protein>
    <submittedName>
        <fullName evidence="2">Helix-turn-helix transcriptional regulator</fullName>
    </submittedName>
</protein>
<dbReference type="Gene3D" id="1.10.10.10">
    <property type="entry name" value="Winged helix-like DNA-binding domain superfamily/Winged helix DNA-binding domain"/>
    <property type="match status" value="1"/>
</dbReference>
<reference evidence="2 3" key="1">
    <citation type="journal article" date="2020" name="Arch. Microbiol.">
        <title>Bradyrhizobium uaiense sp. nov., a new highly efficient cowpea symbiont.</title>
        <authorList>
            <person name="Cabral Michel D."/>
            <person name="Azarias Guimaraes A."/>
            <person name="Martins da Costa E."/>
            <person name="Soares de Carvalho T."/>
            <person name="Balsanelli E."/>
            <person name="Willems A."/>
            <person name="Maltempi de Souza E."/>
            <person name="de Souza Moreira F.M."/>
        </authorList>
    </citation>
    <scope>NUCLEOTIDE SEQUENCE [LARGE SCALE GENOMIC DNA]</scope>
    <source>
        <strain evidence="2 3">UFLA 03-164</strain>
    </source>
</reference>
<dbReference type="InterPro" id="IPR016032">
    <property type="entry name" value="Sig_transdc_resp-reg_C-effctor"/>
</dbReference>
<gene>
    <name evidence="2" type="ORF">FNJ47_43240</name>
</gene>
<dbReference type="GO" id="GO:0003677">
    <property type="term" value="F:DNA binding"/>
    <property type="evidence" value="ECO:0007669"/>
    <property type="project" value="InterPro"/>
</dbReference>
<dbReference type="InterPro" id="IPR036388">
    <property type="entry name" value="WH-like_DNA-bd_sf"/>
</dbReference>
<evidence type="ECO:0000313" key="3">
    <source>
        <dbReference type="Proteomes" id="UP000468531"/>
    </source>
</evidence>
<dbReference type="GO" id="GO:0006355">
    <property type="term" value="P:regulation of DNA-templated transcription"/>
    <property type="evidence" value="ECO:0007669"/>
    <property type="project" value="InterPro"/>
</dbReference>
<evidence type="ECO:0000259" key="1">
    <source>
        <dbReference type="PROSITE" id="PS50043"/>
    </source>
</evidence>
<dbReference type="PROSITE" id="PS50043">
    <property type="entry name" value="HTH_LUXR_2"/>
    <property type="match status" value="1"/>
</dbReference>
<dbReference type="AlphaFoldDB" id="A0A6P1BW41"/>
<organism evidence="2 3">
    <name type="scientific">Bradyrhizobium uaiense</name>
    <dbReference type="NCBI Taxonomy" id="2594946"/>
    <lineage>
        <taxon>Bacteria</taxon>
        <taxon>Pseudomonadati</taxon>
        <taxon>Pseudomonadota</taxon>
        <taxon>Alphaproteobacteria</taxon>
        <taxon>Hyphomicrobiales</taxon>
        <taxon>Nitrobacteraceae</taxon>
        <taxon>Bradyrhizobium</taxon>
    </lineage>
</organism>
<dbReference type="SUPFAM" id="SSF46894">
    <property type="entry name" value="C-terminal effector domain of the bipartite response regulators"/>
    <property type="match status" value="1"/>
</dbReference>
<dbReference type="SMART" id="SM00421">
    <property type="entry name" value="HTH_LUXR"/>
    <property type="match status" value="1"/>
</dbReference>
<comment type="caution">
    <text evidence="2">The sequence shown here is derived from an EMBL/GenBank/DDBJ whole genome shotgun (WGS) entry which is preliminary data.</text>
</comment>
<feature type="domain" description="HTH luxR-type" evidence="1">
    <location>
        <begin position="336"/>
        <end position="401"/>
    </location>
</feature>
<accession>A0A6P1BW41</accession>
<name>A0A6P1BW41_9BRAD</name>
<proteinExistence type="predicted"/>
<dbReference type="InterPro" id="IPR000792">
    <property type="entry name" value="Tscrpt_reg_LuxR_C"/>
</dbReference>
<keyword evidence="3" id="KW-1185">Reference proteome</keyword>